<dbReference type="EMBL" id="FRCY01000015">
    <property type="protein sequence ID" value="SHN26956.1"/>
    <property type="molecule type" value="Genomic_DNA"/>
</dbReference>
<dbReference type="RefSeq" id="WP_073096903.1">
    <property type="nucleotide sequence ID" value="NZ_FRCY01000015.1"/>
</dbReference>
<proteinExistence type="predicted"/>
<dbReference type="PROSITE" id="PS51257">
    <property type="entry name" value="PROKAR_LIPOPROTEIN"/>
    <property type="match status" value="1"/>
</dbReference>
<name>A0A1M7Q8W3_9BACT</name>
<dbReference type="Pfam" id="PF16132">
    <property type="entry name" value="DUF4843"/>
    <property type="match status" value="1"/>
</dbReference>
<dbReference type="AlphaFoldDB" id="A0A1M7Q8W3"/>
<reference evidence="1 2" key="1">
    <citation type="submission" date="2016-11" db="EMBL/GenBank/DDBJ databases">
        <authorList>
            <person name="Jaros S."/>
            <person name="Januszkiewicz K."/>
            <person name="Wedrychowicz H."/>
        </authorList>
    </citation>
    <scope>NUCLEOTIDE SEQUENCE [LARGE SCALE GENOMIC DNA]</scope>
    <source>
        <strain evidence="1 2">CGMCC 1.6102</strain>
    </source>
</reference>
<evidence type="ECO:0000313" key="1">
    <source>
        <dbReference type="EMBL" id="SHN26956.1"/>
    </source>
</evidence>
<gene>
    <name evidence="1" type="ORF">SAMN04488057_11553</name>
</gene>
<dbReference type="STRING" id="388280.SAMN04488057_11553"/>
<evidence type="ECO:0000313" key="2">
    <source>
        <dbReference type="Proteomes" id="UP000184513"/>
    </source>
</evidence>
<protein>
    <submittedName>
        <fullName evidence="1">Uncharacterized protein</fullName>
    </submittedName>
</protein>
<dbReference type="InterPro" id="IPR032299">
    <property type="entry name" value="DUF4843"/>
</dbReference>
<accession>A0A1M7Q8W3</accession>
<organism evidence="1 2">
    <name type="scientific">Cyclobacterium lianum</name>
    <dbReference type="NCBI Taxonomy" id="388280"/>
    <lineage>
        <taxon>Bacteria</taxon>
        <taxon>Pseudomonadati</taxon>
        <taxon>Bacteroidota</taxon>
        <taxon>Cytophagia</taxon>
        <taxon>Cytophagales</taxon>
        <taxon>Cyclobacteriaceae</taxon>
        <taxon>Cyclobacterium</taxon>
    </lineage>
</organism>
<dbReference type="Proteomes" id="UP000184513">
    <property type="component" value="Unassembled WGS sequence"/>
</dbReference>
<sequence>MVTISKTIVAAFFLIISFGLAACMEESGFNIVWEGLEVEFEDASRPNGTVRKILTKTSNNQIDQEMVRLNLVGQQLSEPVTILVGVDPESSAIAGVHYRLLENEVTIPANSSYVDMPIEILTGNLGTDETPDLTLTILDAGDMKISTNYNRLTIEIRLSCPSDLAGEYSTVTVGTGGTVNYQVVITELEPFTYRISDITGGVYSQVFGAEDNPAVFTELCGEITITDQPDLVFGGDTFNGTGRVNADGTIRISWRTEETEESGVTTLTRIIE</sequence>
<keyword evidence="2" id="KW-1185">Reference proteome</keyword>
<dbReference type="OrthoDB" id="820155at2"/>